<keyword evidence="2" id="KW-1185">Reference proteome</keyword>
<comment type="caution">
    <text evidence="1">The sequence shown here is derived from an EMBL/GenBank/DDBJ whole genome shotgun (WGS) entry which is preliminary data.</text>
</comment>
<protein>
    <submittedName>
        <fullName evidence="1">Uncharacterized protein</fullName>
    </submittedName>
</protein>
<reference evidence="1" key="1">
    <citation type="journal article" date="2020" name="Stud. Mycol.">
        <title>101 Dothideomycetes genomes: a test case for predicting lifestyles and emergence of pathogens.</title>
        <authorList>
            <person name="Haridas S."/>
            <person name="Albert R."/>
            <person name="Binder M."/>
            <person name="Bloem J."/>
            <person name="Labutti K."/>
            <person name="Salamov A."/>
            <person name="Andreopoulos B."/>
            <person name="Baker S."/>
            <person name="Barry K."/>
            <person name="Bills G."/>
            <person name="Bluhm B."/>
            <person name="Cannon C."/>
            <person name="Castanera R."/>
            <person name="Culley D."/>
            <person name="Daum C."/>
            <person name="Ezra D."/>
            <person name="Gonzalez J."/>
            <person name="Henrissat B."/>
            <person name="Kuo A."/>
            <person name="Liang C."/>
            <person name="Lipzen A."/>
            <person name="Lutzoni F."/>
            <person name="Magnuson J."/>
            <person name="Mondo S."/>
            <person name="Nolan M."/>
            <person name="Ohm R."/>
            <person name="Pangilinan J."/>
            <person name="Park H.-J."/>
            <person name="Ramirez L."/>
            <person name="Alfaro M."/>
            <person name="Sun H."/>
            <person name="Tritt A."/>
            <person name="Yoshinaga Y."/>
            <person name="Zwiers L.-H."/>
            <person name="Turgeon B."/>
            <person name="Goodwin S."/>
            <person name="Spatafora J."/>
            <person name="Crous P."/>
            <person name="Grigoriev I."/>
        </authorList>
    </citation>
    <scope>NUCLEOTIDE SEQUENCE</scope>
    <source>
        <strain evidence="1">ATCC 200398</strain>
    </source>
</reference>
<evidence type="ECO:0000313" key="1">
    <source>
        <dbReference type="EMBL" id="KAF2463363.1"/>
    </source>
</evidence>
<gene>
    <name evidence="1" type="ORF">BDR25DRAFT_397204</name>
</gene>
<name>A0ACB6Q8Q9_9PLEO</name>
<organism evidence="1 2">
    <name type="scientific">Lindgomyces ingoldianus</name>
    <dbReference type="NCBI Taxonomy" id="673940"/>
    <lineage>
        <taxon>Eukaryota</taxon>
        <taxon>Fungi</taxon>
        <taxon>Dikarya</taxon>
        <taxon>Ascomycota</taxon>
        <taxon>Pezizomycotina</taxon>
        <taxon>Dothideomycetes</taxon>
        <taxon>Pleosporomycetidae</taxon>
        <taxon>Pleosporales</taxon>
        <taxon>Lindgomycetaceae</taxon>
        <taxon>Lindgomyces</taxon>
    </lineage>
</organism>
<dbReference type="EMBL" id="MU003551">
    <property type="protein sequence ID" value="KAF2463363.1"/>
    <property type="molecule type" value="Genomic_DNA"/>
</dbReference>
<proteinExistence type="predicted"/>
<sequence length="260" mass="29491">MQRRSGLVWTAVQSSEWWKTLHKVQMKLAPRPPLALASGLIGQFRRKNRQGRLDVFTQPNTSQRKAQTFSHLVVFRRYFHYSLLFCQSLVSMCAIWFSGEKRALIISLIATNPRFFWRPCGAAHAGFGWLPESWSNSASRAYAVAHLFSRSAAQLFNVTRMSPIIHAGEFIDNFPEHGLGWQFVLHDLRLSFRSSAGMQPSWTSKPSSPIVLRREPLAFQHLAGSENLETLLKLRIPPLSSLDNQHAPDPLNTVVSTLDP</sequence>
<dbReference type="Proteomes" id="UP000799755">
    <property type="component" value="Unassembled WGS sequence"/>
</dbReference>
<evidence type="ECO:0000313" key="2">
    <source>
        <dbReference type="Proteomes" id="UP000799755"/>
    </source>
</evidence>
<feature type="non-terminal residue" evidence="1">
    <location>
        <position position="260"/>
    </location>
</feature>
<accession>A0ACB6Q8Q9</accession>